<comment type="caution">
    <text evidence="6">The sequence shown here is derived from an EMBL/GenBank/DDBJ whole genome shotgun (WGS) entry which is preliminary data.</text>
</comment>
<feature type="compositionally biased region" description="Polar residues" evidence="4">
    <location>
        <begin position="361"/>
        <end position="379"/>
    </location>
</feature>
<feature type="region of interest" description="Disordered" evidence="4">
    <location>
        <begin position="315"/>
        <end position="379"/>
    </location>
</feature>
<comment type="subcellular location">
    <subcellularLocation>
        <location evidence="1">Cytoplasm</location>
        <location evidence="1">Cytoskeleton</location>
        <location evidence="1">Microtubule organizing center</location>
        <location evidence="1">Centrosome</location>
    </subcellularLocation>
</comment>
<reference evidence="6" key="1">
    <citation type="journal article" date="2023" name="bioRxiv">
        <title>Scaffold-level genome assemblies of two parasitoid biocontrol wasps reveal the parthenogenesis mechanism and an associated novel virus.</title>
        <authorList>
            <person name="Inwood S."/>
            <person name="Skelly J."/>
            <person name="Guhlin J."/>
            <person name="Harrop T."/>
            <person name="Goldson S."/>
            <person name="Dearden P."/>
        </authorList>
    </citation>
    <scope>NUCLEOTIDE SEQUENCE</scope>
    <source>
        <strain evidence="6">Lincoln</strain>
        <tissue evidence="6">Whole body</tissue>
    </source>
</reference>
<feature type="compositionally biased region" description="Polar residues" evidence="4">
    <location>
        <begin position="46"/>
        <end position="55"/>
    </location>
</feature>
<feature type="compositionally biased region" description="Polar residues" evidence="4">
    <location>
        <begin position="942"/>
        <end position="965"/>
    </location>
</feature>
<protein>
    <recommendedName>
        <fullName evidence="5">ALMS motif domain-containing protein</fullName>
    </recommendedName>
</protein>
<evidence type="ECO:0000259" key="5">
    <source>
        <dbReference type="Pfam" id="PF15309"/>
    </source>
</evidence>
<feature type="compositionally biased region" description="Polar residues" evidence="4">
    <location>
        <begin position="522"/>
        <end position="534"/>
    </location>
</feature>
<keyword evidence="7" id="KW-1185">Reference proteome</keyword>
<evidence type="ECO:0000256" key="1">
    <source>
        <dbReference type="ARBA" id="ARBA00004300"/>
    </source>
</evidence>
<feature type="compositionally biased region" description="Polar residues" evidence="4">
    <location>
        <begin position="556"/>
        <end position="591"/>
    </location>
</feature>
<feature type="region of interest" description="Disordered" evidence="4">
    <location>
        <begin position="179"/>
        <end position="210"/>
    </location>
</feature>
<feature type="region of interest" description="Disordered" evidence="4">
    <location>
        <begin position="931"/>
        <end position="965"/>
    </location>
</feature>
<dbReference type="EMBL" id="JAQQBR010001833">
    <property type="protein sequence ID" value="KAK0162454.1"/>
    <property type="molecule type" value="Genomic_DNA"/>
</dbReference>
<evidence type="ECO:0000256" key="3">
    <source>
        <dbReference type="ARBA" id="ARBA00023212"/>
    </source>
</evidence>
<feature type="compositionally biased region" description="Polar residues" evidence="4">
    <location>
        <begin position="1036"/>
        <end position="1050"/>
    </location>
</feature>
<sequence length="1394" mass="158930">MYDMENDGDIINKKTSLKHEIKHPSLSSPTFTHTIYSQSPSLPSASVNPLSSSLQCRAHGPGTVSRTVRKSGQSLSAQVEEYYRKYSRSSNLNQYFSLPGASFEGYACRYRSQMSNVINSNEPFVTKELEKQSAEISRGRRKWDRPIDIIGQSTSAVTNSQILNHHRLTTDFQISSPDEINKYPGISETPECHKTKNNSPTSSVASNRPLEWDNGADLGYDNLSGDSLPHHDCPSLLRSDPEGRTCTNLDTASNSNGNQINKLHSSSLRRLSKPDAHSTQAIDDETIVFGDNIQVTPITKSRLAGIITGHVNEGDSHLLMGGISTDKPSKDTESNAIENYTNIPKSSLSKKNKSNDFKLPPQQSRNKSRNLDNSLKKSTSMNGLAMSLSAATPLTTRSQSEFNLHAFNNIKDGINRPTNFYSTSSITTIVNKPLTCDKDIQTNINVNIQSKGVQVSDLINNINNNNNNEIIKNDEIERREESEKHADIEHVPSKKNSYPAHEIIQNMPINSNLERQNNLEVVSQQNNSIQSPSEYETDDGGRASNSFEYFPGDVYQNASTNNGNGDGTTSQVSSSMGTRISHSTMPNTSSSFDEKFWGDSGNLLRDLECSLHVLKSLVDANKCDKQVKKRLIHHVMKRLVTAKFTDDKIEHDLADNVPWNPDDTRTKVYRTEIIQALANKQKQQQQQLQQNSTADTDDDDDDDDDEREAGETEEWKVTRIRSYGKRTQNVVRERRKIIDLVMSTENSDIFEERNTDRTDAMQDGRKARMGLRSDDRHRHHHHHHHQQQQRKNMIIDMNKSESSECFLPQSQNLNYKEAKTFSNKPMIVTATTTKSQTSSATPNTTSSRDISSQCEVDEQRKQQKNEKIDWRLPTTISERRFDYNRSTSRLGTATRLIDYVEMEKKNQLVWINNEINHLSNLKKLLEEPKNYGLDNNKKGSPRKTNINCDKRSNNSTSTSIDSQTINKHWSSHGNIAERFDKTSANFLAIKSLPKRNSCTQTAAINDNDRFSRCNAADIAPTTNGLQRDTSNVRVQTYNSTSQSSRGTSPCSPRRHCHHHNDKRNYCRYRRPSSLSPRRCHDKSLDTEQHLVSQPEINSNKDAKNLLNDQCKLEFNDITENQDKFCRVHQQRRGCCYGNSNSLPTFCKTNATELANNYPRRDTRNEQNDKGNENNMKKIDKSQEIKCCRVCGTVYSNDNKQCQCKITYMKPIAYELSFEDAKKPRTIDKKKLRAQPSTTTITLASHEPCITSNCSCSPTQLQLKDYLTKNKPEFVDNIEMRKRYMNEITQLRQLKKEKRKQLLAMASPNSFIMTQKTIRRAPKSPRKISDEEMRMRLRMRYLRLSEVRNKRRQREKEEQTRRNHLMAKIFCKKLQQKVLEGQVDVSQSVSVISNL</sequence>
<feature type="compositionally biased region" description="Low complexity" evidence="4">
    <location>
        <begin position="679"/>
        <end position="691"/>
    </location>
</feature>
<feature type="compositionally biased region" description="Basic and acidic residues" evidence="4">
    <location>
        <begin position="857"/>
        <end position="867"/>
    </location>
</feature>
<gene>
    <name evidence="6" type="ORF">PV327_006229</name>
</gene>
<feature type="region of interest" description="Disordered" evidence="4">
    <location>
        <begin position="771"/>
        <end position="791"/>
    </location>
</feature>
<feature type="compositionally biased region" description="Polar residues" evidence="4">
    <location>
        <begin position="197"/>
        <end position="206"/>
    </location>
</feature>
<feature type="region of interest" description="Disordered" evidence="4">
    <location>
        <begin position="46"/>
        <end position="71"/>
    </location>
</feature>
<feature type="compositionally biased region" description="Low complexity" evidence="4">
    <location>
        <begin position="832"/>
        <end position="841"/>
    </location>
</feature>
<feature type="region of interest" description="Disordered" evidence="4">
    <location>
        <begin position="832"/>
        <end position="867"/>
    </location>
</feature>
<dbReference type="GO" id="GO:0005813">
    <property type="term" value="C:centrosome"/>
    <property type="evidence" value="ECO:0007669"/>
    <property type="project" value="UniProtKB-SubCell"/>
</dbReference>
<feature type="region of interest" description="Disordered" evidence="4">
    <location>
        <begin position="679"/>
        <end position="713"/>
    </location>
</feature>
<feature type="compositionally biased region" description="Polar residues" evidence="4">
    <location>
        <begin position="842"/>
        <end position="854"/>
    </location>
</feature>
<evidence type="ECO:0000256" key="4">
    <source>
        <dbReference type="SAM" id="MobiDB-lite"/>
    </source>
</evidence>
<reference evidence="6" key="2">
    <citation type="submission" date="2023-03" db="EMBL/GenBank/DDBJ databases">
        <authorList>
            <person name="Inwood S.N."/>
            <person name="Skelly J.G."/>
            <person name="Guhlin J."/>
            <person name="Harrop T.W.R."/>
            <person name="Goldson S.G."/>
            <person name="Dearden P.K."/>
        </authorList>
    </citation>
    <scope>NUCLEOTIDE SEQUENCE</scope>
    <source>
        <strain evidence="6">Lincoln</strain>
        <tissue evidence="6">Whole body</tissue>
    </source>
</reference>
<dbReference type="Pfam" id="PF15309">
    <property type="entry name" value="ALMS_motif"/>
    <property type="match status" value="1"/>
</dbReference>
<accession>A0AA39F3X4</accession>
<keyword evidence="3" id="KW-0206">Cytoskeleton</keyword>
<dbReference type="InterPro" id="IPR029299">
    <property type="entry name" value="ALMS_motif"/>
</dbReference>
<feature type="domain" description="ALMS motif" evidence="5">
    <location>
        <begin position="1258"/>
        <end position="1380"/>
    </location>
</feature>
<evidence type="ECO:0000313" key="6">
    <source>
        <dbReference type="EMBL" id="KAK0162454.1"/>
    </source>
</evidence>
<feature type="compositionally biased region" description="Basic residues" evidence="4">
    <location>
        <begin position="777"/>
        <end position="788"/>
    </location>
</feature>
<feature type="compositionally biased region" description="Acidic residues" evidence="4">
    <location>
        <begin position="695"/>
        <end position="708"/>
    </location>
</feature>
<keyword evidence="2" id="KW-0963">Cytoplasm</keyword>
<feature type="region of interest" description="Disordered" evidence="4">
    <location>
        <begin position="1036"/>
        <end position="1058"/>
    </location>
</feature>
<name>A0AA39F3X4_MICHY</name>
<evidence type="ECO:0000313" key="7">
    <source>
        <dbReference type="Proteomes" id="UP001168972"/>
    </source>
</evidence>
<feature type="compositionally biased region" description="Polar residues" evidence="4">
    <location>
        <begin position="334"/>
        <end position="344"/>
    </location>
</feature>
<dbReference type="Proteomes" id="UP001168972">
    <property type="component" value="Unassembled WGS sequence"/>
</dbReference>
<feature type="region of interest" description="Disordered" evidence="4">
    <location>
        <begin position="522"/>
        <end position="593"/>
    </location>
</feature>
<evidence type="ECO:0000256" key="2">
    <source>
        <dbReference type="ARBA" id="ARBA00022490"/>
    </source>
</evidence>
<proteinExistence type="predicted"/>
<organism evidence="6 7">
    <name type="scientific">Microctonus hyperodae</name>
    <name type="common">Parasitoid wasp</name>
    <dbReference type="NCBI Taxonomy" id="165561"/>
    <lineage>
        <taxon>Eukaryota</taxon>
        <taxon>Metazoa</taxon>
        <taxon>Ecdysozoa</taxon>
        <taxon>Arthropoda</taxon>
        <taxon>Hexapoda</taxon>
        <taxon>Insecta</taxon>
        <taxon>Pterygota</taxon>
        <taxon>Neoptera</taxon>
        <taxon>Endopterygota</taxon>
        <taxon>Hymenoptera</taxon>
        <taxon>Apocrita</taxon>
        <taxon>Ichneumonoidea</taxon>
        <taxon>Braconidae</taxon>
        <taxon>Euphorinae</taxon>
        <taxon>Microctonus</taxon>
    </lineage>
</organism>